<name>A0AAJ1VGA6_9FLAO</name>
<gene>
    <name evidence="1" type="ORF">QWY81_01695</name>
</gene>
<sequence length="355" mass="38689">MKSCLTRLALIGLLFAVSCTKKDVVPEAPITYNNAFILSLESDKTALTFLDENQIATPNVTVSENAESTSFSSYNNQLYIVSQNGPSYISKVNLETLSVEESITSSNVSSPSYLQMYSNTDGLVINTSGSGRSRNYNLCHVNTTTGISDAISEVSNEILFNNAALIVDAENVLIADGKKLVVMNMTTKEFTSVITFDDSISGLLKDKNGTIWVAKEKRATAATFTKLNADYSINETVTVTDDVINLYTNSILTMNSESVNAFWSESASGKIYTFNTETKVIEEFAAPINDGIAFNTVVKQHPNTKQVYVIGLKDFIDPDNSGLVIYNADKTVAKTVDNVGASPIDIYFSAKEFEI</sequence>
<reference evidence="1 2" key="1">
    <citation type="journal article" date="2014" name="Int. J. Syst. Evol. Microbiol.">
        <title>Complete genome sequence of Corynebacterium casei LMG S-19264T (=DSM 44701T), isolated from a smear-ripened cheese.</title>
        <authorList>
            <consortium name="US DOE Joint Genome Institute (JGI-PGF)"/>
            <person name="Walter F."/>
            <person name="Albersmeier A."/>
            <person name="Kalinowski J."/>
            <person name="Ruckert C."/>
        </authorList>
    </citation>
    <scope>NUCLEOTIDE SEQUENCE [LARGE SCALE GENOMIC DNA]</scope>
    <source>
        <strain evidence="1 2">CECT 8670</strain>
    </source>
</reference>
<evidence type="ECO:0000313" key="1">
    <source>
        <dbReference type="EMBL" id="MDN3618162.1"/>
    </source>
</evidence>
<dbReference type="Gene3D" id="2.130.10.10">
    <property type="entry name" value="YVTN repeat-like/Quinoprotein amine dehydrogenase"/>
    <property type="match status" value="1"/>
</dbReference>
<dbReference type="EMBL" id="JAUFQH010000003">
    <property type="protein sequence ID" value="MDN3618162.1"/>
    <property type="molecule type" value="Genomic_DNA"/>
</dbReference>
<protein>
    <submittedName>
        <fullName evidence="1">Uncharacterized protein</fullName>
    </submittedName>
</protein>
<dbReference type="RefSeq" id="WP_261972150.1">
    <property type="nucleotide sequence ID" value="NZ_CP103460.1"/>
</dbReference>
<dbReference type="PROSITE" id="PS51257">
    <property type="entry name" value="PROKAR_LIPOPROTEIN"/>
    <property type="match status" value="1"/>
</dbReference>
<dbReference type="Proteomes" id="UP001228636">
    <property type="component" value="Unassembled WGS sequence"/>
</dbReference>
<dbReference type="SUPFAM" id="SSF75011">
    <property type="entry name" value="3-carboxy-cis,cis-mucoante lactonizing enzyme"/>
    <property type="match status" value="1"/>
</dbReference>
<evidence type="ECO:0000313" key="2">
    <source>
        <dbReference type="Proteomes" id="UP001228636"/>
    </source>
</evidence>
<accession>A0AAJ1VGA6</accession>
<dbReference type="AlphaFoldDB" id="A0AAJ1VGA6"/>
<dbReference type="InterPro" id="IPR015943">
    <property type="entry name" value="WD40/YVTN_repeat-like_dom_sf"/>
</dbReference>
<organism evidence="1 2">
    <name type="scientific">Polaribacter sejongensis</name>
    <dbReference type="NCBI Taxonomy" id="985043"/>
    <lineage>
        <taxon>Bacteria</taxon>
        <taxon>Pseudomonadati</taxon>
        <taxon>Bacteroidota</taxon>
        <taxon>Flavobacteriia</taxon>
        <taxon>Flavobacteriales</taxon>
        <taxon>Flavobacteriaceae</taxon>
    </lineage>
</organism>
<proteinExistence type="predicted"/>
<comment type="caution">
    <text evidence="1">The sequence shown here is derived from an EMBL/GenBank/DDBJ whole genome shotgun (WGS) entry which is preliminary data.</text>
</comment>